<gene>
    <name evidence="1" type="ORF">ARMOST_16608</name>
</gene>
<organism evidence="1 2">
    <name type="scientific">Armillaria ostoyae</name>
    <name type="common">Armillaria root rot fungus</name>
    <dbReference type="NCBI Taxonomy" id="47428"/>
    <lineage>
        <taxon>Eukaryota</taxon>
        <taxon>Fungi</taxon>
        <taxon>Dikarya</taxon>
        <taxon>Basidiomycota</taxon>
        <taxon>Agaricomycotina</taxon>
        <taxon>Agaricomycetes</taxon>
        <taxon>Agaricomycetidae</taxon>
        <taxon>Agaricales</taxon>
        <taxon>Marasmiineae</taxon>
        <taxon>Physalacriaceae</taxon>
        <taxon>Armillaria</taxon>
    </lineage>
</organism>
<name>A0A284RWR0_ARMOS</name>
<sequence>MTDSRERHESMTALGNIPILLHSAEFVHLRGMGLFERAYTQSGINLLHRRSQLVYPESPKNSPSHVPLSIPPRIDCLLRSQSGTSRCHGVAPSVNRLHILDSPSEGKNRSRIPLNLCHRCCRAALVIVEAVQKLLKPSPVTADVNTYQNYLHQHKPTATPKDLQES</sequence>
<dbReference type="OrthoDB" id="10466669at2759"/>
<keyword evidence="2" id="KW-1185">Reference proteome</keyword>
<evidence type="ECO:0000313" key="1">
    <source>
        <dbReference type="EMBL" id="SJL13169.1"/>
    </source>
</evidence>
<evidence type="ECO:0000313" key="2">
    <source>
        <dbReference type="Proteomes" id="UP000219338"/>
    </source>
</evidence>
<dbReference type="Proteomes" id="UP000219338">
    <property type="component" value="Unassembled WGS sequence"/>
</dbReference>
<dbReference type="EMBL" id="FUEG01000019">
    <property type="protein sequence ID" value="SJL13169.1"/>
    <property type="molecule type" value="Genomic_DNA"/>
</dbReference>
<reference evidence="2" key="1">
    <citation type="journal article" date="2017" name="Nat. Ecol. Evol.">
        <title>Genome expansion and lineage-specific genetic innovations in the forest pathogenic fungi Armillaria.</title>
        <authorList>
            <person name="Sipos G."/>
            <person name="Prasanna A.N."/>
            <person name="Walter M.C."/>
            <person name="O'Connor E."/>
            <person name="Balint B."/>
            <person name="Krizsan K."/>
            <person name="Kiss B."/>
            <person name="Hess J."/>
            <person name="Varga T."/>
            <person name="Slot J."/>
            <person name="Riley R."/>
            <person name="Boka B."/>
            <person name="Rigling D."/>
            <person name="Barry K."/>
            <person name="Lee J."/>
            <person name="Mihaltcheva S."/>
            <person name="LaButti K."/>
            <person name="Lipzen A."/>
            <person name="Waldron R."/>
            <person name="Moloney N.M."/>
            <person name="Sperisen C."/>
            <person name="Kredics L."/>
            <person name="Vagvoelgyi C."/>
            <person name="Patrignani A."/>
            <person name="Fitzpatrick D."/>
            <person name="Nagy I."/>
            <person name="Doyle S."/>
            <person name="Anderson J.B."/>
            <person name="Grigoriev I.V."/>
            <person name="Gueldener U."/>
            <person name="Muensterkoetter M."/>
            <person name="Nagy L.G."/>
        </authorList>
    </citation>
    <scope>NUCLEOTIDE SEQUENCE [LARGE SCALE GENOMIC DNA]</scope>
    <source>
        <strain evidence="2">C18/9</strain>
    </source>
</reference>
<protein>
    <submittedName>
        <fullName evidence="1">Uncharacterized protein</fullName>
    </submittedName>
</protein>
<dbReference type="AlphaFoldDB" id="A0A284RWR0"/>
<accession>A0A284RWR0</accession>
<proteinExistence type="predicted"/>